<keyword evidence="1" id="KW-0378">Hydrolase</keyword>
<reference evidence="3" key="2">
    <citation type="journal article" date="2022" name="Microbiol. Resour. Announc.">
        <title>Metagenome Sequencing to Explore Phylogenomics of Terrestrial Cyanobacteria.</title>
        <authorList>
            <person name="Ward R.D."/>
            <person name="Stajich J.E."/>
            <person name="Johansen J.R."/>
            <person name="Huntemann M."/>
            <person name="Clum A."/>
            <person name="Foster B."/>
            <person name="Foster B."/>
            <person name="Roux S."/>
            <person name="Palaniappan K."/>
            <person name="Varghese N."/>
            <person name="Mukherjee S."/>
            <person name="Reddy T.B.K."/>
            <person name="Daum C."/>
            <person name="Copeland A."/>
            <person name="Chen I.A."/>
            <person name="Ivanova N.N."/>
            <person name="Kyrpides N.C."/>
            <person name="Shapiro N."/>
            <person name="Eloe-Fadrosh E.A."/>
            <person name="Pietrasiak N."/>
        </authorList>
    </citation>
    <scope>NUCLEOTIDE SEQUENCE</scope>
    <source>
        <strain evidence="3">UHER 2000/2452</strain>
    </source>
</reference>
<dbReference type="EMBL" id="JAHHHD010000040">
    <property type="protein sequence ID" value="MBW4661561.1"/>
    <property type="molecule type" value="Genomic_DNA"/>
</dbReference>
<feature type="domain" description="Nudix hydrolase" evidence="2">
    <location>
        <begin position="28"/>
        <end position="173"/>
    </location>
</feature>
<dbReference type="PROSITE" id="PS00893">
    <property type="entry name" value="NUDIX_BOX"/>
    <property type="match status" value="1"/>
</dbReference>
<dbReference type="Gene3D" id="3.90.79.10">
    <property type="entry name" value="Nucleoside Triphosphate Pyrophosphohydrolase"/>
    <property type="match status" value="1"/>
</dbReference>
<dbReference type="InterPro" id="IPR020084">
    <property type="entry name" value="NUDIX_hydrolase_CS"/>
</dbReference>
<dbReference type="AlphaFoldDB" id="A0A951QGV6"/>
<proteinExistence type="predicted"/>
<dbReference type="PROSITE" id="PS51462">
    <property type="entry name" value="NUDIX"/>
    <property type="match status" value="1"/>
</dbReference>
<evidence type="ECO:0000313" key="3">
    <source>
        <dbReference type="EMBL" id="MBW4661561.1"/>
    </source>
</evidence>
<dbReference type="GO" id="GO:0016787">
    <property type="term" value="F:hydrolase activity"/>
    <property type="evidence" value="ECO:0007669"/>
    <property type="project" value="UniProtKB-KW"/>
</dbReference>
<comment type="caution">
    <text evidence="3">The sequence shown here is derived from an EMBL/GenBank/DDBJ whole genome shotgun (WGS) entry which is preliminary data.</text>
</comment>
<accession>A0A951QGV6</accession>
<dbReference type="Pfam" id="PF00293">
    <property type="entry name" value="NUDIX"/>
    <property type="match status" value="1"/>
</dbReference>
<dbReference type="Proteomes" id="UP000757435">
    <property type="component" value="Unassembled WGS sequence"/>
</dbReference>
<evidence type="ECO:0000259" key="2">
    <source>
        <dbReference type="PROSITE" id="PS51462"/>
    </source>
</evidence>
<dbReference type="InterPro" id="IPR015797">
    <property type="entry name" value="NUDIX_hydrolase-like_dom_sf"/>
</dbReference>
<reference evidence="3" key="1">
    <citation type="submission" date="2021-05" db="EMBL/GenBank/DDBJ databases">
        <authorList>
            <person name="Pietrasiak N."/>
            <person name="Ward R."/>
            <person name="Stajich J.E."/>
            <person name="Kurbessoian T."/>
        </authorList>
    </citation>
    <scope>NUCLEOTIDE SEQUENCE</scope>
    <source>
        <strain evidence="3">UHER 2000/2452</strain>
    </source>
</reference>
<evidence type="ECO:0000256" key="1">
    <source>
        <dbReference type="ARBA" id="ARBA00022801"/>
    </source>
</evidence>
<gene>
    <name evidence="3" type="ORF">KME15_23070</name>
</gene>
<organism evidence="3 4">
    <name type="scientific">Drouetiella hepatica Uher 2000/2452</name>
    <dbReference type="NCBI Taxonomy" id="904376"/>
    <lineage>
        <taxon>Bacteria</taxon>
        <taxon>Bacillati</taxon>
        <taxon>Cyanobacteriota</taxon>
        <taxon>Cyanophyceae</taxon>
        <taxon>Oculatellales</taxon>
        <taxon>Oculatellaceae</taxon>
        <taxon>Drouetiella</taxon>
    </lineage>
</organism>
<evidence type="ECO:0000313" key="4">
    <source>
        <dbReference type="Proteomes" id="UP000757435"/>
    </source>
</evidence>
<protein>
    <submittedName>
        <fullName evidence="3">NUDIX domain-containing protein</fullName>
    </submittedName>
</protein>
<dbReference type="InterPro" id="IPR000086">
    <property type="entry name" value="NUDIX_hydrolase_dom"/>
</dbReference>
<sequence>MDKDRIIFSTQWIAVKESPRGFQYLERKGKDSVSVFLLRRSSEKPEAYEVLIRQQHLCIDNREVDGKFKLFPCPVTGAMEEGESPEAAAQREVYEETGYRVQVSPLGQYIVGTQVNEICYLYYADVTGVEPGVAQQDGTYMESIARNEWHPFENLESYDYSACQIGYLKLQKMLSKG</sequence>
<dbReference type="SUPFAM" id="SSF55811">
    <property type="entry name" value="Nudix"/>
    <property type="match status" value="1"/>
</dbReference>
<name>A0A951QGV6_9CYAN</name>